<gene>
    <name evidence="3" type="primary">BnaC05g15720D</name>
    <name evidence="2" type="ORF">DARMORV10_C01P50630.1</name>
    <name evidence="3" type="ORF">GSBRNA2T00079707001</name>
</gene>
<reference evidence="2" key="3">
    <citation type="submission" date="2021-01" db="EMBL/GenBank/DDBJ databases">
        <authorList>
            <consortium name="Genoscope - CEA"/>
            <person name="William W."/>
        </authorList>
    </citation>
    <scope>NUCLEOTIDE SEQUENCE</scope>
</reference>
<dbReference type="Proteomes" id="UP001295469">
    <property type="component" value="Chromosome C01"/>
</dbReference>
<dbReference type="PaxDb" id="3708-A0A078I021"/>
<reference evidence="3 4" key="1">
    <citation type="journal article" date="2014" name="Science">
        <title>Plant genetics. Early allopolyploid evolution in the post-Neolithic Brassica napus oilseed genome.</title>
        <authorList>
            <person name="Chalhoub B."/>
            <person name="Denoeud F."/>
            <person name="Liu S."/>
            <person name="Parkin I.A."/>
            <person name="Tang H."/>
            <person name="Wang X."/>
            <person name="Chiquet J."/>
            <person name="Belcram H."/>
            <person name="Tong C."/>
            <person name="Samans B."/>
            <person name="Correa M."/>
            <person name="Da Silva C."/>
            <person name="Just J."/>
            <person name="Falentin C."/>
            <person name="Koh C.S."/>
            <person name="Le Clainche I."/>
            <person name="Bernard M."/>
            <person name="Bento P."/>
            <person name="Noel B."/>
            <person name="Labadie K."/>
            <person name="Alberti A."/>
            <person name="Charles M."/>
            <person name="Arnaud D."/>
            <person name="Guo H."/>
            <person name="Daviaud C."/>
            <person name="Alamery S."/>
            <person name="Jabbari K."/>
            <person name="Zhao M."/>
            <person name="Edger P.P."/>
            <person name="Chelaifa H."/>
            <person name="Tack D."/>
            <person name="Lassalle G."/>
            <person name="Mestiri I."/>
            <person name="Schnel N."/>
            <person name="Le Paslier M.C."/>
            <person name="Fan G."/>
            <person name="Renault V."/>
            <person name="Bayer P.E."/>
            <person name="Golicz A.A."/>
            <person name="Manoli S."/>
            <person name="Lee T.H."/>
            <person name="Thi V.H."/>
            <person name="Chalabi S."/>
            <person name="Hu Q."/>
            <person name="Fan C."/>
            <person name="Tollenaere R."/>
            <person name="Lu Y."/>
            <person name="Battail C."/>
            <person name="Shen J."/>
            <person name="Sidebottom C.H."/>
            <person name="Wang X."/>
            <person name="Canaguier A."/>
            <person name="Chauveau A."/>
            <person name="Berard A."/>
            <person name="Deniot G."/>
            <person name="Guan M."/>
            <person name="Liu Z."/>
            <person name="Sun F."/>
            <person name="Lim Y.P."/>
            <person name="Lyons E."/>
            <person name="Town C.D."/>
            <person name="Bancroft I."/>
            <person name="Wang X."/>
            <person name="Meng J."/>
            <person name="Ma J."/>
            <person name="Pires J.C."/>
            <person name="King G.J."/>
            <person name="Brunel D."/>
            <person name="Delourme R."/>
            <person name="Renard M."/>
            <person name="Aury J.M."/>
            <person name="Adams K.L."/>
            <person name="Batley J."/>
            <person name="Snowdon R.J."/>
            <person name="Tost J."/>
            <person name="Edwards D."/>
            <person name="Zhou Y."/>
            <person name="Hua W."/>
            <person name="Sharpe A.G."/>
            <person name="Paterson A.H."/>
            <person name="Guan C."/>
            <person name="Wincker P."/>
        </authorList>
    </citation>
    <scope>NUCLEOTIDE SEQUENCE [LARGE SCALE GENOMIC DNA]</scope>
    <source>
        <strain evidence="4">cv. Darmor-bzh</strain>
    </source>
</reference>
<sequence>MGHDAMKRQCDTLFVRFHLCGISNPDMSGKRFKDDIMWCRQMSPKLLVCSLIPAVFVVAANCMRLRCHYEQCWLVVRIVRNRTRSGNLLVSFPAHNFGPDECRWISTIVGSDIYANHEPSTRVFIMDCRFHTWHEAPSMLVAKKNPLVSVFDGKIFVVGRITYRDFSNFLESFDPETKISFRMLEWYNYVGRSWISLKGIMEKLPKLPKPYYGSLRLENCGGKIVLLWVQNVCSICSTKEEKRIWCAEIALEKRSIQEICGKVKWCDVVLTVPKSCPLEQLFVATI</sequence>
<dbReference type="InterPro" id="IPR015915">
    <property type="entry name" value="Kelch-typ_b-propeller"/>
</dbReference>
<feature type="domain" description="FKB95-like N-terminal Kelch" evidence="1">
    <location>
        <begin position="182"/>
        <end position="270"/>
    </location>
</feature>
<evidence type="ECO:0000313" key="4">
    <source>
        <dbReference type="Proteomes" id="UP000028999"/>
    </source>
</evidence>
<dbReference type="InterPro" id="IPR057499">
    <property type="entry name" value="Kelch_FKB95"/>
</dbReference>
<feature type="domain" description="FKB95-like N-terminal Kelch" evidence="1">
    <location>
        <begin position="81"/>
        <end position="178"/>
    </location>
</feature>
<dbReference type="EMBL" id="LK032582">
    <property type="protein sequence ID" value="CDY44215.1"/>
    <property type="molecule type" value="Genomic_DNA"/>
</dbReference>
<dbReference type="Gramene" id="CDY44215">
    <property type="protein sequence ID" value="CDY44215"/>
    <property type="gene ID" value="GSBRNA2T00079707001"/>
</dbReference>
<dbReference type="PANTHER" id="PTHR24414">
    <property type="entry name" value="F-BOX/KELCH-REPEAT PROTEIN SKIP4"/>
    <property type="match status" value="1"/>
</dbReference>
<organism evidence="3 4">
    <name type="scientific">Brassica napus</name>
    <name type="common">Rape</name>
    <dbReference type="NCBI Taxonomy" id="3708"/>
    <lineage>
        <taxon>Eukaryota</taxon>
        <taxon>Viridiplantae</taxon>
        <taxon>Streptophyta</taxon>
        <taxon>Embryophyta</taxon>
        <taxon>Tracheophyta</taxon>
        <taxon>Spermatophyta</taxon>
        <taxon>Magnoliopsida</taxon>
        <taxon>eudicotyledons</taxon>
        <taxon>Gunneridae</taxon>
        <taxon>Pentapetalae</taxon>
        <taxon>rosids</taxon>
        <taxon>malvids</taxon>
        <taxon>Brassicales</taxon>
        <taxon>Brassicaceae</taxon>
        <taxon>Brassiceae</taxon>
        <taxon>Brassica</taxon>
    </lineage>
</organism>
<dbReference type="PANTHER" id="PTHR24414:SF146">
    <property type="entry name" value="F-BOX DOMAIN-CONTAINING PROTEIN"/>
    <property type="match status" value="1"/>
</dbReference>
<dbReference type="AlphaFoldDB" id="A0A078I021"/>
<keyword evidence="4" id="KW-1185">Reference proteome</keyword>
<dbReference type="Pfam" id="PF25210">
    <property type="entry name" value="Kelch_FKB95"/>
    <property type="match status" value="2"/>
</dbReference>
<proteinExistence type="predicted"/>
<evidence type="ECO:0000313" key="3">
    <source>
        <dbReference type="EMBL" id="CDY44215.1"/>
    </source>
</evidence>
<evidence type="ECO:0000313" key="2">
    <source>
        <dbReference type="EMBL" id="CAF2079059.1"/>
    </source>
</evidence>
<protein>
    <submittedName>
        <fullName evidence="2">(rape) hypothetical protein</fullName>
    </submittedName>
    <submittedName>
        <fullName evidence="3">BnaC05g15720D protein</fullName>
    </submittedName>
</protein>
<dbReference type="Proteomes" id="UP000028999">
    <property type="component" value="Unassembled WGS sequence"/>
</dbReference>
<dbReference type="InterPro" id="IPR050354">
    <property type="entry name" value="F-box/kelch-repeat_ARATH"/>
</dbReference>
<evidence type="ECO:0000259" key="1">
    <source>
        <dbReference type="Pfam" id="PF25210"/>
    </source>
</evidence>
<dbReference type="EMBL" id="HG994365">
    <property type="protein sequence ID" value="CAF2079059.1"/>
    <property type="molecule type" value="Genomic_DNA"/>
</dbReference>
<dbReference type="SUPFAM" id="SSF117281">
    <property type="entry name" value="Kelch motif"/>
    <property type="match status" value="1"/>
</dbReference>
<name>A0A078I021_BRANA</name>
<dbReference type="Gene3D" id="2.120.10.80">
    <property type="entry name" value="Kelch-type beta propeller"/>
    <property type="match status" value="1"/>
</dbReference>
<reference evidence="3" key="2">
    <citation type="submission" date="2014-06" db="EMBL/GenBank/DDBJ databases">
        <authorList>
            <person name="Genoscope - CEA"/>
        </authorList>
    </citation>
    <scope>NUCLEOTIDE SEQUENCE</scope>
</reference>
<accession>A0A078I021</accession>